<dbReference type="NCBIfam" id="NF033708">
    <property type="entry name" value="T9SS_Cterm_ChiA"/>
    <property type="match status" value="1"/>
</dbReference>
<feature type="signal peptide" evidence="1">
    <location>
        <begin position="1"/>
        <end position="19"/>
    </location>
</feature>
<keyword evidence="1" id="KW-0732">Signal</keyword>
<proteinExistence type="predicted"/>
<dbReference type="InterPro" id="IPR007110">
    <property type="entry name" value="Ig-like_dom"/>
</dbReference>
<reference evidence="3 4" key="1">
    <citation type="submission" date="2024-04" db="EMBL/GenBank/DDBJ databases">
        <title>Flavobacterium sp. DGU38 16S ribosomal RNA gene Genome sequencing and assembly.</title>
        <authorList>
            <person name="Park S."/>
        </authorList>
    </citation>
    <scope>NUCLEOTIDE SEQUENCE [LARGE SCALE GENOMIC DNA]</scope>
    <source>
        <strain evidence="3 4">DGU38</strain>
    </source>
</reference>
<keyword evidence="4" id="KW-1185">Reference proteome</keyword>
<feature type="domain" description="Ig-like" evidence="2">
    <location>
        <begin position="399"/>
        <end position="486"/>
    </location>
</feature>
<dbReference type="PROSITE" id="PS50835">
    <property type="entry name" value="IG_LIKE"/>
    <property type="match status" value="1"/>
</dbReference>
<name>A0ABU9IU84_9FLAO</name>
<accession>A0ABU9IU84</accession>
<dbReference type="Gene3D" id="2.60.40.10">
    <property type="entry name" value="Immunoglobulins"/>
    <property type="match status" value="1"/>
</dbReference>
<evidence type="ECO:0000313" key="3">
    <source>
        <dbReference type="EMBL" id="MEL1255687.1"/>
    </source>
</evidence>
<dbReference type="Gene3D" id="2.60.40.1080">
    <property type="match status" value="1"/>
</dbReference>
<dbReference type="EMBL" id="JBBYHS010000021">
    <property type="protein sequence ID" value="MEL1255687.1"/>
    <property type="molecule type" value="Genomic_DNA"/>
</dbReference>
<protein>
    <submittedName>
        <fullName evidence="3">T9SS sorting signal type C domain-containing protein</fullName>
    </submittedName>
</protein>
<evidence type="ECO:0000313" key="4">
    <source>
        <dbReference type="Proteomes" id="UP001485226"/>
    </source>
</evidence>
<feature type="chain" id="PRO_5046474031" evidence="1">
    <location>
        <begin position="20"/>
        <end position="1388"/>
    </location>
</feature>
<evidence type="ECO:0000256" key="1">
    <source>
        <dbReference type="SAM" id="SignalP"/>
    </source>
</evidence>
<dbReference type="InterPro" id="IPR013783">
    <property type="entry name" value="Ig-like_fold"/>
</dbReference>
<gene>
    <name evidence="3" type="ORF">AAEO57_17980</name>
</gene>
<sequence>MKKILLILLVGLFQNFIFGATITSTGTGGNWNSGSSWVGGVVPTAYDDVVIVNGATVTVVANSFVNNVTVQSGGTLTILNNIVFTVYGSVNVNSGGQFNGGTGNSDSAIIKVYGNFTNQGTANFWKSIVVIKGNLSTTSTILQNNGDIIVGGNVTATISGGGNGYVYPVNPGATVSVTGTSNAQPAGTKPTDPTLVALMNEVIYGANCPTSAGTLSGNQYICAYNSKTTTFSSTVSGGTWSSSNTAVATVNASTGLITSVDNSSGTVTITYTVGGLGGCTQYTATRTVYVANGQAASLGQISYNGTPYPNSPSPPLVLCKGSTSLTFSITGIPNVSGYVWRGDSSWIITPSADGLSAVVTFPANANQNNIEVYAKNGCTDFGRQSYIYITLSGPSNTAPTIISQPSTANQTTCLNGTASALSVTASGSSSYTYQWYRNTTASNSGGTLIAGATSQSYTPSTTTAGTFYYYCVVGGACSPTVTSAVSGRIIVNAVPTATAGGPDNVCQSASPTAITLTGASVGGSATTGAWSISGGAGGTLSSTLQTTTPGTVTYTPAANYTGTVTLVLTSNAGTGCSAVTSNRIINVNQRPTLTITNPAAVCSPSTVDLTAAAITAGSTAGLNYTYWTDPAATTAYGTPTAATAGTYYIKGTNASGCFAISAVMVTVNPNLPASVSIAASPTGAICSGTSVTFTATPTNPGTTPVYQWKVNGTNAGTNSSTFTTTTLANNDVVTVEMISNASPCLTGSPATSNAVVVTVSVVPSTPTIGTITNISCTTSTGSVALSGLPSGNWTITTTPATVSTSGSGSNTIISGLGAGNYTFTVRNASGCPSSATALVTISDNSSTTWNGSGWSNGLPDATKNVIIASTPYTFPAGFTACALTINTGVVATVPSGVTLTVTNAVTTNGRLIFENNASLVQINDIANVGAISYKRISQPMKNFDFTYWSSPVAGQTFVALSPNTLYDKYMSFTGTGWKSESPSSTMARGIGYIIRVPKPNSIYPNNQDNWTGSSYAQPVEFIGVPNNGSFTSSQTMVAGNFYLVGNPYPSALDANKLLYDGGNNESVLEGTIYFWTHNTAIAQSGSQYIYVSDDYATYNKTGGTATTYSPGNNTAPDGNIAAGQSFFATAKSAGNVMFNNSMRVDGNNNKFFKSTRTSKSEVLERHRVWLKMVNSGGAYKQTLIGYVEGATNNFDKNYDGLSFDGNSYIDLYSVNGSENYVIQGRALPFTDSDVVPLGYRSTIAGDFTIAIDYADGNLASQRIYLEDKQTGVITELTAGNYTFNTKAGTFNNRFVLRYTNKTLGTGDFEVAEDAVSVLVQNKTVTIDSSTENIDKVFIYDITGKQLYTKEKVNNLQLAMQNLPFAQQVLLVKIFLENGTVTTKKVIFK</sequence>
<dbReference type="RefSeq" id="WP_341694421.1">
    <property type="nucleotide sequence ID" value="NZ_JBBYHS010000021.1"/>
</dbReference>
<dbReference type="Pfam" id="PF19408">
    <property type="entry name" value="PKD_6"/>
    <property type="match status" value="1"/>
</dbReference>
<dbReference type="InterPro" id="IPR045829">
    <property type="entry name" value="PKD_6"/>
</dbReference>
<comment type="caution">
    <text evidence="3">The sequence shown here is derived from an EMBL/GenBank/DDBJ whole genome shotgun (WGS) entry which is preliminary data.</text>
</comment>
<dbReference type="Gene3D" id="2.60.40.2700">
    <property type="match status" value="1"/>
</dbReference>
<dbReference type="Proteomes" id="UP001485226">
    <property type="component" value="Unassembled WGS sequence"/>
</dbReference>
<organism evidence="3 4">
    <name type="scientific">Flavobacterium calami</name>
    <dbReference type="NCBI Taxonomy" id="3139144"/>
    <lineage>
        <taxon>Bacteria</taxon>
        <taxon>Pseudomonadati</taxon>
        <taxon>Bacteroidota</taxon>
        <taxon>Flavobacteriia</taxon>
        <taxon>Flavobacteriales</taxon>
        <taxon>Flavobacteriaceae</taxon>
        <taxon>Flavobacterium</taxon>
    </lineage>
</organism>
<evidence type="ECO:0000259" key="2">
    <source>
        <dbReference type="PROSITE" id="PS50835"/>
    </source>
</evidence>